<dbReference type="OrthoDB" id="9803224at2"/>
<sequence length="150" mass="16899">MENTRIRVGVAPFSVGEEYQWLAQCDDDGAVVTFTGKVRNHNLGDGVSALSLEHYPGMTEKALAEIVAEARARWPLQRVTVIHRVGDLFPGDEIVLVGVTSGHRSQAFEAAQFIMDYLKTRAPFWKREATDQGERWVEARDADRQAAKRW</sequence>
<evidence type="ECO:0000256" key="8">
    <source>
        <dbReference type="ARBA" id="ARBA00029745"/>
    </source>
</evidence>
<gene>
    <name evidence="13" type="primary">moaE</name>
    <name evidence="13" type="ORF">BMI79_04880</name>
</gene>
<accession>A0A1S8CMH8</accession>
<evidence type="ECO:0000256" key="3">
    <source>
        <dbReference type="ARBA" id="ARBA00011950"/>
    </source>
</evidence>
<evidence type="ECO:0000256" key="9">
    <source>
        <dbReference type="ARBA" id="ARBA00030407"/>
    </source>
</evidence>
<dbReference type="GO" id="GO:0030366">
    <property type="term" value="F:molybdopterin synthase activity"/>
    <property type="evidence" value="ECO:0007669"/>
    <property type="project" value="UniProtKB-EC"/>
</dbReference>
<dbReference type="PANTHER" id="PTHR23404">
    <property type="entry name" value="MOLYBDOPTERIN SYNTHASE RELATED"/>
    <property type="match status" value="1"/>
</dbReference>
<comment type="pathway">
    <text evidence="1">Cofactor biosynthesis; molybdopterin biosynthesis.</text>
</comment>
<dbReference type="UniPathway" id="UPA00344"/>
<dbReference type="InterPro" id="IPR036563">
    <property type="entry name" value="MoaE_sf"/>
</dbReference>
<dbReference type="RefSeq" id="WP_076940966.1">
    <property type="nucleotide sequence ID" value="NZ_MOXD01000002.1"/>
</dbReference>
<evidence type="ECO:0000256" key="6">
    <source>
        <dbReference type="ARBA" id="ARBA00023150"/>
    </source>
</evidence>
<dbReference type="EMBL" id="MOXD01000002">
    <property type="protein sequence ID" value="OMQ25642.1"/>
    <property type="molecule type" value="Genomic_DNA"/>
</dbReference>
<protein>
    <recommendedName>
        <fullName evidence="4">Molybdopterin synthase catalytic subunit</fullName>
        <ecNumber evidence="3">2.8.1.12</ecNumber>
    </recommendedName>
    <alternativeName>
        <fullName evidence="10">MPT synthase subunit 2</fullName>
    </alternativeName>
    <alternativeName>
        <fullName evidence="8">Molybdenum cofactor biosynthesis protein E</fullName>
    </alternativeName>
    <alternativeName>
        <fullName evidence="9">Molybdopterin-converting factor large subunit</fullName>
    </alternativeName>
    <alternativeName>
        <fullName evidence="11">Molybdopterin-converting factor subunit 2</fullName>
    </alternativeName>
</protein>
<evidence type="ECO:0000256" key="1">
    <source>
        <dbReference type="ARBA" id="ARBA00005046"/>
    </source>
</evidence>
<name>A0A1S8CMH8_9GAMM</name>
<keyword evidence="6" id="KW-0501">Molybdenum cofactor biosynthesis</keyword>
<comment type="similarity">
    <text evidence="2">Belongs to the MoaE family.</text>
</comment>
<dbReference type="NCBIfam" id="NF007959">
    <property type="entry name" value="PRK10678.1"/>
    <property type="match status" value="1"/>
</dbReference>
<comment type="subunit">
    <text evidence="7">Heterotetramer of 2 MoaD subunits and 2 MoaE subunits. Also stable as homodimer. The enzyme changes between these two forms during catalysis.</text>
</comment>
<evidence type="ECO:0000256" key="7">
    <source>
        <dbReference type="ARBA" id="ARBA00026066"/>
    </source>
</evidence>
<dbReference type="GO" id="GO:0006777">
    <property type="term" value="P:Mo-molybdopterin cofactor biosynthetic process"/>
    <property type="evidence" value="ECO:0007669"/>
    <property type="project" value="UniProtKB-KW"/>
</dbReference>
<evidence type="ECO:0000313" key="13">
    <source>
        <dbReference type="EMBL" id="OMQ25642.1"/>
    </source>
</evidence>
<dbReference type="Pfam" id="PF02391">
    <property type="entry name" value="MoaE"/>
    <property type="match status" value="1"/>
</dbReference>
<evidence type="ECO:0000256" key="2">
    <source>
        <dbReference type="ARBA" id="ARBA00005426"/>
    </source>
</evidence>
<dbReference type="EC" id="2.8.1.12" evidence="3"/>
<dbReference type="InterPro" id="IPR003448">
    <property type="entry name" value="Mopterin_biosynth_MoaE"/>
</dbReference>
<dbReference type="SUPFAM" id="SSF54690">
    <property type="entry name" value="Molybdopterin synthase subunit MoaE"/>
    <property type="match status" value="1"/>
</dbReference>
<proteinExistence type="inferred from homology"/>
<dbReference type="FunFam" id="3.90.1170.40:FF:000001">
    <property type="entry name" value="Molybdopterin synthase catalytic subunit MoaE"/>
    <property type="match status" value="1"/>
</dbReference>
<dbReference type="STRING" id="2034155.BMI79_04880"/>
<dbReference type="CDD" id="cd00756">
    <property type="entry name" value="MoaE"/>
    <property type="match status" value="1"/>
</dbReference>
<dbReference type="Gene3D" id="3.90.1170.40">
    <property type="entry name" value="Molybdopterin biosynthesis MoaE subunit"/>
    <property type="match status" value="1"/>
</dbReference>
<evidence type="ECO:0000256" key="5">
    <source>
        <dbReference type="ARBA" id="ARBA00022679"/>
    </source>
</evidence>
<evidence type="ECO:0000256" key="11">
    <source>
        <dbReference type="ARBA" id="ARBA00032474"/>
    </source>
</evidence>
<evidence type="ECO:0000256" key="12">
    <source>
        <dbReference type="ARBA" id="ARBA00049878"/>
    </source>
</evidence>
<reference evidence="13 14" key="1">
    <citation type="submission" date="2016-11" db="EMBL/GenBank/DDBJ databases">
        <title>Rahnella oryzae sp. nov., isolated from rice root.</title>
        <authorList>
            <person name="Zhang X.-X."/>
            <person name="Zhang J."/>
        </authorList>
    </citation>
    <scope>NUCLEOTIDE SEQUENCE [LARGE SCALE GENOMIC DNA]</scope>
    <source>
        <strain evidence="13 14">J11-6</strain>
    </source>
</reference>
<comment type="caution">
    <text evidence="13">The sequence shown here is derived from an EMBL/GenBank/DDBJ whole genome shotgun (WGS) entry which is preliminary data.</text>
</comment>
<keyword evidence="5" id="KW-0808">Transferase</keyword>
<dbReference type="AlphaFoldDB" id="A0A1S8CMH8"/>
<organism evidence="13 14">
    <name type="scientific">Serratia oryzae</name>
    <dbReference type="NCBI Taxonomy" id="2034155"/>
    <lineage>
        <taxon>Bacteria</taxon>
        <taxon>Pseudomonadati</taxon>
        <taxon>Pseudomonadota</taxon>
        <taxon>Gammaproteobacteria</taxon>
        <taxon>Enterobacterales</taxon>
        <taxon>Yersiniaceae</taxon>
        <taxon>Serratia</taxon>
    </lineage>
</organism>
<comment type="catalytic activity">
    <reaction evidence="12">
        <text>2 [molybdopterin-synthase sulfur-carrier protein]-C-terminal-Gly-aminoethanethioate + cyclic pyranopterin phosphate + H2O = molybdopterin + 2 [molybdopterin-synthase sulfur-carrier protein]-C-terminal Gly-Gly + 2 H(+)</text>
        <dbReference type="Rhea" id="RHEA:26333"/>
        <dbReference type="Rhea" id="RHEA-COMP:12202"/>
        <dbReference type="Rhea" id="RHEA-COMP:19907"/>
        <dbReference type="ChEBI" id="CHEBI:15377"/>
        <dbReference type="ChEBI" id="CHEBI:15378"/>
        <dbReference type="ChEBI" id="CHEBI:58698"/>
        <dbReference type="ChEBI" id="CHEBI:59648"/>
        <dbReference type="ChEBI" id="CHEBI:90778"/>
        <dbReference type="ChEBI" id="CHEBI:232372"/>
        <dbReference type="EC" id="2.8.1.12"/>
    </reaction>
</comment>
<dbReference type="Proteomes" id="UP000216021">
    <property type="component" value="Unassembled WGS sequence"/>
</dbReference>
<evidence type="ECO:0000313" key="14">
    <source>
        <dbReference type="Proteomes" id="UP000216021"/>
    </source>
</evidence>
<keyword evidence="14" id="KW-1185">Reference proteome</keyword>
<evidence type="ECO:0000256" key="10">
    <source>
        <dbReference type="ARBA" id="ARBA00030781"/>
    </source>
</evidence>
<evidence type="ECO:0000256" key="4">
    <source>
        <dbReference type="ARBA" id="ARBA00013858"/>
    </source>
</evidence>